<organism evidence="1 2">
    <name type="scientific">Pelobates cultripes</name>
    <name type="common">Western spadefoot toad</name>
    <dbReference type="NCBI Taxonomy" id="61616"/>
    <lineage>
        <taxon>Eukaryota</taxon>
        <taxon>Metazoa</taxon>
        <taxon>Chordata</taxon>
        <taxon>Craniata</taxon>
        <taxon>Vertebrata</taxon>
        <taxon>Euteleostomi</taxon>
        <taxon>Amphibia</taxon>
        <taxon>Batrachia</taxon>
        <taxon>Anura</taxon>
        <taxon>Pelobatoidea</taxon>
        <taxon>Pelobatidae</taxon>
        <taxon>Pelobates</taxon>
    </lineage>
</organism>
<dbReference type="EMBL" id="OW240918">
    <property type="protein sequence ID" value="CAH2307308.1"/>
    <property type="molecule type" value="Genomic_DNA"/>
</dbReference>
<dbReference type="InterPro" id="IPR004244">
    <property type="entry name" value="Transposase_22"/>
</dbReference>
<dbReference type="AlphaFoldDB" id="A0AAD1WIH7"/>
<dbReference type="Proteomes" id="UP001295444">
    <property type="component" value="Chromosome 07"/>
</dbReference>
<keyword evidence="2" id="KW-1185">Reference proteome</keyword>
<accession>A0AAD1WIH7</accession>
<protein>
    <submittedName>
        <fullName evidence="1">Uncharacterized protein</fullName>
    </submittedName>
</protein>
<name>A0AAD1WIH7_PELCU</name>
<sequence>MEAVMEAEQEALVEARLKRFTEALQKKIAMRRQRGIVTPSESYQFFTGQIPEETEIKEIKKSKDINNKKEKVTAKPPIVTEHFEDEEMEEVIRDRIQRPCSLSLGISPCWRKKWRQCSMKEDLQLVVNVIRREVHKVGGRLNVLEEKTDDQCHANDCILEKTRTLEAEQVCLTTKLADPEDRSCRNNIRVRGVPESILGVDIPGYLQQLFKAIHPTLELTDLCLDRADRVPQPASLAHDIPRDIVTGLHYFNAKEAILTAQHQSTAMPSGYGRISLFADLSSMTMT</sequence>
<reference evidence="1" key="1">
    <citation type="submission" date="2022-03" db="EMBL/GenBank/DDBJ databases">
        <authorList>
            <person name="Alioto T."/>
            <person name="Alioto T."/>
            <person name="Gomez Garrido J."/>
        </authorList>
    </citation>
    <scope>NUCLEOTIDE SEQUENCE</scope>
</reference>
<proteinExistence type="predicted"/>
<gene>
    <name evidence="1" type="ORF">PECUL_23A019620</name>
</gene>
<evidence type="ECO:0000313" key="1">
    <source>
        <dbReference type="EMBL" id="CAH2307308.1"/>
    </source>
</evidence>
<evidence type="ECO:0000313" key="2">
    <source>
        <dbReference type="Proteomes" id="UP001295444"/>
    </source>
</evidence>
<dbReference type="Gene3D" id="3.30.70.1820">
    <property type="entry name" value="L1 transposable element, RRM domain"/>
    <property type="match status" value="1"/>
</dbReference>
<dbReference type="PANTHER" id="PTHR11505">
    <property type="entry name" value="L1 TRANSPOSABLE ELEMENT-RELATED"/>
    <property type="match status" value="1"/>
</dbReference>